<keyword evidence="2 5" id="KW-0812">Transmembrane</keyword>
<dbReference type="EMBL" id="SOBT01000009">
    <property type="protein sequence ID" value="TDU28980.1"/>
    <property type="molecule type" value="Genomic_DNA"/>
</dbReference>
<dbReference type="Proteomes" id="UP000295341">
    <property type="component" value="Unassembled WGS sequence"/>
</dbReference>
<dbReference type="PROSITE" id="PS00216">
    <property type="entry name" value="SUGAR_TRANSPORT_1"/>
    <property type="match status" value="1"/>
</dbReference>
<dbReference type="GO" id="GO:0016020">
    <property type="term" value="C:membrane"/>
    <property type="evidence" value="ECO:0007669"/>
    <property type="project" value="UniProtKB-SubCell"/>
</dbReference>
<comment type="caution">
    <text evidence="7">The sequence shown here is derived from an EMBL/GenBank/DDBJ whole genome shotgun (WGS) entry which is preliminary data.</text>
</comment>
<feature type="transmembrane region" description="Helical" evidence="5">
    <location>
        <begin position="175"/>
        <end position="192"/>
    </location>
</feature>
<feature type="domain" description="Major facilitator superfamily (MFS) profile" evidence="6">
    <location>
        <begin position="23"/>
        <end position="466"/>
    </location>
</feature>
<feature type="transmembrane region" description="Helical" evidence="5">
    <location>
        <begin position="314"/>
        <end position="332"/>
    </location>
</feature>
<evidence type="ECO:0000313" key="7">
    <source>
        <dbReference type="EMBL" id="TDU28980.1"/>
    </source>
</evidence>
<dbReference type="AlphaFoldDB" id="A0A4S3K2J5"/>
<evidence type="ECO:0000259" key="6">
    <source>
        <dbReference type="PROSITE" id="PS50850"/>
    </source>
</evidence>
<dbReference type="PROSITE" id="PS50850">
    <property type="entry name" value="MFS"/>
    <property type="match status" value="1"/>
</dbReference>
<dbReference type="PANTHER" id="PTHR42718">
    <property type="entry name" value="MAJOR FACILITATOR SUPERFAMILY MULTIDRUG TRANSPORTER MFSC"/>
    <property type="match status" value="1"/>
</dbReference>
<protein>
    <submittedName>
        <fullName evidence="7">EmrB/QacA subfamily drug resistance transporter</fullName>
    </submittedName>
</protein>
<dbReference type="Gene3D" id="1.20.1250.20">
    <property type="entry name" value="MFS general substrate transporter like domains"/>
    <property type="match status" value="1"/>
</dbReference>
<feature type="transmembrane region" description="Helical" evidence="5">
    <location>
        <begin position="344"/>
        <end position="361"/>
    </location>
</feature>
<evidence type="ECO:0000256" key="3">
    <source>
        <dbReference type="ARBA" id="ARBA00022989"/>
    </source>
</evidence>
<feature type="transmembrane region" description="Helical" evidence="5">
    <location>
        <begin position="242"/>
        <end position="259"/>
    </location>
</feature>
<dbReference type="SUPFAM" id="SSF103473">
    <property type="entry name" value="MFS general substrate transporter"/>
    <property type="match status" value="1"/>
</dbReference>
<keyword evidence="4 5" id="KW-0472">Membrane</keyword>
<feature type="transmembrane region" description="Helical" evidence="5">
    <location>
        <begin position="23"/>
        <end position="45"/>
    </location>
</feature>
<comment type="subcellular location">
    <subcellularLocation>
        <location evidence="1">Membrane</location>
        <topology evidence="1">Multi-pass membrane protein</topology>
    </subcellularLocation>
</comment>
<feature type="transmembrane region" description="Helical" evidence="5">
    <location>
        <begin position="373"/>
        <end position="396"/>
    </location>
</feature>
<organism evidence="7 8">
    <name type="scientific">Panacagrimonas perspica</name>
    <dbReference type="NCBI Taxonomy" id="381431"/>
    <lineage>
        <taxon>Bacteria</taxon>
        <taxon>Pseudomonadati</taxon>
        <taxon>Pseudomonadota</taxon>
        <taxon>Gammaproteobacteria</taxon>
        <taxon>Nevskiales</taxon>
        <taxon>Nevskiaceae</taxon>
        <taxon>Panacagrimonas</taxon>
    </lineage>
</organism>
<dbReference type="Pfam" id="PF07690">
    <property type="entry name" value="MFS_1"/>
    <property type="match status" value="1"/>
</dbReference>
<evidence type="ECO:0000256" key="5">
    <source>
        <dbReference type="SAM" id="Phobius"/>
    </source>
</evidence>
<gene>
    <name evidence="7" type="ORF">DFR24_3362</name>
</gene>
<keyword evidence="8" id="KW-1185">Reference proteome</keyword>
<keyword evidence="3 5" id="KW-1133">Transmembrane helix</keyword>
<dbReference type="InterPro" id="IPR036259">
    <property type="entry name" value="MFS_trans_sf"/>
</dbReference>
<evidence type="ECO:0000256" key="4">
    <source>
        <dbReference type="ARBA" id="ARBA00023136"/>
    </source>
</evidence>
<dbReference type="GO" id="GO:0022857">
    <property type="term" value="F:transmembrane transporter activity"/>
    <property type="evidence" value="ECO:0007669"/>
    <property type="project" value="InterPro"/>
</dbReference>
<name>A0A4S3K2J5_9GAMM</name>
<feature type="transmembrane region" description="Helical" evidence="5">
    <location>
        <begin position="60"/>
        <end position="78"/>
    </location>
</feature>
<dbReference type="Gene3D" id="1.20.1720.10">
    <property type="entry name" value="Multidrug resistance protein D"/>
    <property type="match status" value="1"/>
</dbReference>
<feature type="transmembrane region" description="Helical" evidence="5">
    <location>
        <begin position="149"/>
        <end position="169"/>
    </location>
</feature>
<dbReference type="RefSeq" id="WP_133882491.1">
    <property type="nucleotide sequence ID" value="NZ_MWIN01000018.1"/>
</dbReference>
<reference evidence="7 8" key="1">
    <citation type="submission" date="2019-03" db="EMBL/GenBank/DDBJ databases">
        <title>Genomic Encyclopedia of Type Strains, Phase IV (KMG-IV): sequencing the most valuable type-strain genomes for metagenomic binning, comparative biology and taxonomic classification.</title>
        <authorList>
            <person name="Goeker M."/>
        </authorList>
    </citation>
    <scope>NUCLEOTIDE SEQUENCE [LARGE SCALE GENOMIC DNA]</scope>
    <source>
        <strain evidence="7 8">DSM 26377</strain>
    </source>
</reference>
<evidence type="ECO:0000313" key="8">
    <source>
        <dbReference type="Proteomes" id="UP000295341"/>
    </source>
</evidence>
<feature type="transmembrane region" description="Helical" evidence="5">
    <location>
        <begin position="212"/>
        <end position="230"/>
    </location>
</feature>
<sequence length="468" mass="49332">MSSAEAVLDGVTPVQAPSRPWPVFWVTCIAVFLVSLDSTLLFAAFDTLRAGFPGVAAADLSWVLNGYSVVFAAMLIPGGGLADRLGRKRVFLAGVALFLVASLACGLAPDIRSLIAARVLQAIGAALLTPASLSLVLDAFPSSKRAIVVSLWGAVGALAAATGPGLGSLVVDTLGWPWAFYLNLPLGLFSLWKGRTLLRESAPAAIPRPLDWTGMALLIVGVGSLALLIVQLDSPLWTRGDLGIVGSAALIALIGFVVWTRTAKTPLVDPALFRNRTYRYINIATLVFGVAFSMMFFTFFFFMTSVWHFSLPHAGLAITPGPLMVMPTAILVGRLAGRLGHRPFLVGGAVIYACSGLWFLLVPGTEPHYVRDWLPGLLLSGIGVGMVLPSLSGAAVAHLSVTHYAVGSAFNQATRQIGSVLGVAVTVLLLGQGVLLREDFTPLYMAHVGLALLTGLLCLPVDTRPKRA</sequence>
<accession>A0A4S3K2J5</accession>
<dbReference type="OrthoDB" id="9812221at2"/>
<dbReference type="PANTHER" id="PTHR42718:SF48">
    <property type="entry name" value="CONSERVED TWO-DOMAIN MEMBRANE PROTEIN-RELATED"/>
    <property type="match status" value="1"/>
</dbReference>
<evidence type="ECO:0000256" key="1">
    <source>
        <dbReference type="ARBA" id="ARBA00004141"/>
    </source>
</evidence>
<dbReference type="CDD" id="cd17321">
    <property type="entry name" value="MFS_MMR_MDR_like"/>
    <property type="match status" value="1"/>
</dbReference>
<feature type="transmembrane region" description="Helical" evidence="5">
    <location>
        <begin position="442"/>
        <end position="461"/>
    </location>
</feature>
<dbReference type="InterPro" id="IPR005829">
    <property type="entry name" value="Sugar_transporter_CS"/>
</dbReference>
<feature type="transmembrane region" description="Helical" evidence="5">
    <location>
        <begin position="280"/>
        <end position="302"/>
    </location>
</feature>
<evidence type="ECO:0000256" key="2">
    <source>
        <dbReference type="ARBA" id="ARBA00022692"/>
    </source>
</evidence>
<dbReference type="InterPro" id="IPR020846">
    <property type="entry name" value="MFS_dom"/>
</dbReference>
<feature type="transmembrane region" description="Helical" evidence="5">
    <location>
        <begin position="115"/>
        <end position="137"/>
    </location>
</feature>
<dbReference type="InterPro" id="IPR011701">
    <property type="entry name" value="MFS"/>
</dbReference>
<proteinExistence type="predicted"/>
<feature type="transmembrane region" description="Helical" evidence="5">
    <location>
        <begin position="417"/>
        <end position="436"/>
    </location>
</feature>
<feature type="transmembrane region" description="Helical" evidence="5">
    <location>
        <begin position="90"/>
        <end position="109"/>
    </location>
</feature>